<reference evidence="1" key="2">
    <citation type="journal article" date="2015" name="Data Brief">
        <title>Shoot transcriptome of the giant reed, Arundo donax.</title>
        <authorList>
            <person name="Barrero R.A."/>
            <person name="Guerrero F.D."/>
            <person name="Moolhuijzen P."/>
            <person name="Goolsby J.A."/>
            <person name="Tidwell J."/>
            <person name="Bellgard S.E."/>
            <person name="Bellgard M.I."/>
        </authorList>
    </citation>
    <scope>NUCLEOTIDE SEQUENCE</scope>
    <source>
        <tissue evidence="1">Shoot tissue taken approximately 20 cm above the soil surface</tissue>
    </source>
</reference>
<sequence>MVNLVISRFTKYVIMKRWSKVHLEVR</sequence>
<accession>A0A0A8ZNC8</accession>
<proteinExistence type="predicted"/>
<evidence type="ECO:0000313" key="1">
    <source>
        <dbReference type="EMBL" id="JAD38245.1"/>
    </source>
</evidence>
<protein>
    <submittedName>
        <fullName evidence="1">Uncharacterized protein</fullName>
    </submittedName>
</protein>
<name>A0A0A8ZNC8_ARUDO</name>
<organism evidence="1">
    <name type="scientific">Arundo donax</name>
    <name type="common">Giant reed</name>
    <name type="synonym">Donax arundinaceus</name>
    <dbReference type="NCBI Taxonomy" id="35708"/>
    <lineage>
        <taxon>Eukaryota</taxon>
        <taxon>Viridiplantae</taxon>
        <taxon>Streptophyta</taxon>
        <taxon>Embryophyta</taxon>
        <taxon>Tracheophyta</taxon>
        <taxon>Spermatophyta</taxon>
        <taxon>Magnoliopsida</taxon>
        <taxon>Liliopsida</taxon>
        <taxon>Poales</taxon>
        <taxon>Poaceae</taxon>
        <taxon>PACMAD clade</taxon>
        <taxon>Arundinoideae</taxon>
        <taxon>Arundineae</taxon>
        <taxon>Arundo</taxon>
    </lineage>
</organism>
<dbReference type="AlphaFoldDB" id="A0A0A8ZNC8"/>
<reference evidence="1" key="1">
    <citation type="submission" date="2014-09" db="EMBL/GenBank/DDBJ databases">
        <authorList>
            <person name="Magalhaes I.L.F."/>
            <person name="Oliveira U."/>
            <person name="Santos F.R."/>
            <person name="Vidigal T.H.D.A."/>
            <person name="Brescovit A.D."/>
            <person name="Santos A.J."/>
        </authorList>
    </citation>
    <scope>NUCLEOTIDE SEQUENCE</scope>
    <source>
        <tissue evidence="1">Shoot tissue taken approximately 20 cm above the soil surface</tissue>
    </source>
</reference>
<dbReference type="EMBL" id="GBRH01259650">
    <property type="protein sequence ID" value="JAD38245.1"/>
    <property type="molecule type" value="Transcribed_RNA"/>
</dbReference>